<dbReference type="GO" id="GO:0003700">
    <property type="term" value="F:DNA-binding transcription factor activity"/>
    <property type="evidence" value="ECO:0007669"/>
    <property type="project" value="InterPro"/>
</dbReference>
<dbReference type="Gene3D" id="1.10.10.10">
    <property type="entry name" value="Winged helix-like DNA-binding domain superfamily/Winged helix DNA-binding domain"/>
    <property type="match status" value="1"/>
</dbReference>
<evidence type="ECO:0000259" key="1">
    <source>
        <dbReference type="PROSITE" id="PS50995"/>
    </source>
</evidence>
<dbReference type="OrthoDB" id="8635520at2"/>
<dbReference type="SMART" id="SM00347">
    <property type="entry name" value="HTH_MARR"/>
    <property type="match status" value="1"/>
</dbReference>
<dbReference type="GO" id="GO:0006950">
    <property type="term" value="P:response to stress"/>
    <property type="evidence" value="ECO:0007669"/>
    <property type="project" value="TreeGrafter"/>
</dbReference>
<feature type="domain" description="HTH marR-type" evidence="1">
    <location>
        <begin position="21"/>
        <end position="158"/>
    </location>
</feature>
<organism evidence="2 3">
    <name type="scientific">Enteractinococcus coprophilus</name>
    <dbReference type="NCBI Taxonomy" id="1027633"/>
    <lineage>
        <taxon>Bacteria</taxon>
        <taxon>Bacillati</taxon>
        <taxon>Actinomycetota</taxon>
        <taxon>Actinomycetes</taxon>
        <taxon>Micrococcales</taxon>
        <taxon>Micrococcaceae</taxon>
    </lineage>
</organism>
<dbReference type="PRINTS" id="PR00598">
    <property type="entry name" value="HTHMARR"/>
</dbReference>
<keyword evidence="3" id="KW-1185">Reference proteome</keyword>
<dbReference type="Proteomes" id="UP000319746">
    <property type="component" value="Unassembled WGS sequence"/>
</dbReference>
<dbReference type="InterPro" id="IPR000835">
    <property type="entry name" value="HTH_MarR-typ"/>
</dbReference>
<dbReference type="Pfam" id="PF12802">
    <property type="entry name" value="MarR_2"/>
    <property type="match status" value="1"/>
</dbReference>
<sequence length="169" mass="19656">MVLTTSHDIDAREYNDALWTSEELGFWHRVVAVYMGVLPELERDLQRAGRLSFFEYQVLEHLSSVDGAMSMTQLSTRCNSSLSRLSHVARKLEGRRLLTRQLSEEDKRVTVAELTAEGRKLVDRTREIYRQSVETRVLQSLSPDELRQVTGLLDSMLRKNEPNHWLFSY</sequence>
<evidence type="ECO:0000313" key="2">
    <source>
        <dbReference type="EMBL" id="TQL73722.1"/>
    </source>
</evidence>
<dbReference type="InterPro" id="IPR036390">
    <property type="entry name" value="WH_DNA-bd_sf"/>
</dbReference>
<dbReference type="EMBL" id="VFOU01000001">
    <property type="protein sequence ID" value="TQL73722.1"/>
    <property type="molecule type" value="Genomic_DNA"/>
</dbReference>
<protein>
    <submittedName>
        <fullName evidence="2">MarR family transcriptional regulator</fullName>
    </submittedName>
</protein>
<dbReference type="PROSITE" id="PS50995">
    <property type="entry name" value="HTH_MARR_2"/>
    <property type="match status" value="1"/>
</dbReference>
<dbReference type="PANTHER" id="PTHR33164:SF57">
    <property type="entry name" value="MARR-FAMILY TRANSCRIPTIONAL REGULATOR"/>
    <property type="match status" value="1"/>
</dbReference>
<gene>
    <name evidence="2" type="ORF">FB556_0165</name>
</gene>
<name>A0A543AMB9_9MICC</name>
<dbReference type="SUPFAM" id="SSF46785">
    <property type="entry name" value="Winged helix' DNA-binding domain"/>
    <property type="match status" value="1"/>
</dbReference>
<comment type="caution">
    <text evidence="2">The sequence shown here is derived from an EMBL/GenBank/DDBJ whole genome shotgun (WGS) entry which is preliminary data.</text>
</comment>
<evidence type="ECO:0000313" key="3">
    <source>
        <dbReference type="Proteomes" id="UP000319746"/>
    </source>
</evidence>
<dbReference type="InterPro" id="IPR039422">
    <property type="entry name" value="MarR/SlyA-like"/>
</dbReference>
<dbReference type="InterPro" id="IPR036388">
    <property type="entry name" value="WH-like_DNA-bd_sf"/>
</dbReference>
<proteinExistence type="predicted"/>
<dbReference type="PANTHER" id="PTHR33164">
    <property type="entry name" value="TRANSCRIPTIONAL REGULATOR, MARR FAMILY"/>
    <property type="match status" value="1"/>
</dbReference>
<reference evidence="2 3" key="1">
    <citation type="submission" date="2019-06" db="EMBL/GenBank/DDBJ databases">
        <title>Sequencing the genomes of 1000 actinobacteria strains.</title>
        <authorList>
            <person name="Klenk H.-P."/>
        </authorList>
    </citation>
    <scope>NUCLEOTIDE SEQUENCE [LARGE SCALE GENOMIC DNA]</scope>
    <source>
        <strain evidence="2 3">DSM 24083</strain>
    </source>
</reference>
<dbReference type="AlphaFoldDB" id="A0A543AMB9"/>
<accession>A0A543AMB9</accession>